<feature type="domain" description="YknX-like beta-barrel" evidence="6">
    <location>
        <begin position="211"/>
        <end position="294"/>
    </location>
</feature>
<evidence type="ECO:0000256" key="4">
    <source>
        <dbReference type="SAM" id="Phobius"/>
    </source>
</evidence>
<dbReference type="InterPro" id="IPR050465">
    <property type="entry name" value="UPF0194_transport"/>
</dbReference>
<feature type="domain" description="YknX-like barrel-sandwich hybrid" evidence="5">
    <location>
        <begin position="72"/>
        <end position="205"/>
    </location>
</feature>
<dbReference type="RefSeq" id="WP_118357244.1">
    <property type="nucleotide sequence ID" value="NZ_QSAT01000017.1"/>
</dbReference>
<evidence type="ECO:0000256" key="1">
    <source>
        <dbReference type="ARBA" id="ARBA00004196"/>
    </source>
</evidence>
<proteinExistence type="predicted"/>
<feature type="transmembrane region" description="Helical" evidence="4">
    <location>
        <begin position="7"/>
        <end position="26"/>
    </location>
</feature>
<feature type="coiled-coil region" evidence="3">
    <location>
        <begin position="102"/>
        <end position="177"/>
    </location>
</feature>
<evidence type="ECO:0000259" key="5">
    <source>
        <dbReference type="Pfam" id="PF25984"/>
    </source>
</evidence>
<protein>
    <submittedName>
        <fullName evidence="7">Efflux RND transporter periplasmic adaptor subunit</fullName>
    </submittedName>
</protein>
<dbReference type="Pfam" id="PF25990">
    <property type="entry name" value="Beta-barrel_YknX"/>
    <property type="match status" value="1"/>
</dbReference>
<evidence type="ECO:0000313" key="7">
    <source>
        <dbReference type="EMBL" id="RGW75047.1"/>
    </source>
</evidence>
<gene>
    <name evidence="7" type="ORF">DWV56_06265</name>
</gene>
<evidence type="ECO:0000313" key="8">
    <source>
        <dbReference type="Proteomes" id="UP000284651"/>
    </source>
</evidence>
<reference evidence="7 8" key="1">
    <citation type="submission" date="2018-08" db="EMBL/GenBank/DDBJ databases">
        <title>A genome reference for cultivated species of the human gut microbiota.</title>
        <authorList>
            <person name="Zou Y."/>
            <person name="Xue W."/>
            <person name="Luo G."/>
        </authorList>
    </citation>
    <scope>NUCLEOTIDE SEQUENCE [LARGE SCALE GENOMIC DNA]</scope>
    <source>
        <strain evidence="7 8">AF10-31</strain>
    </source>
</reference>
<keyword evidence="2 3" id="KW-0175">Coiled coil</keyword>
<comment type="subcellular location">
    <subcellularLocation>
        <location evidence="1">Cell envelope</location>
    </subcellularLocation>
</comment>
<evidence type="ECO:0000256" key="3">
    <source>
        <dbReference type="SAM" id="Coils"/>
    </source>
</evidence>
<sequence>MNKKTKIIILISLCILIAVIGIYFLFPKGSNTQNIYVQKVSTIIGSSYTENRYSGVVESSETVDINSDGNKSITEMYVEAGQKVRKGDKLFSYDTTEASNSIAQKKLDIEAQNNEIAAQNNTIEDYKAELNKGGDKVEIQARINDASYAIRQAQNTIKATQTEIDQLNKQIKNSTVLSTIDGIIKEVNKDGGTDESGNKKPLVSITQTSDFRVKGSISEMGSISEGTNVIVRSRINEDQIYKGTVTKVETDPQSNSNNKFYGNDSNESASKYPFYVTLDNNKGLKLGQHVYIEVDNGQSTKKKGIWLDASFIVSDDNGNSYVWVSEKGKLKKRKVELGKTDEETSTTKIKSGLSEDDYIAWADNTYKEGMKTTTEYQKETDGDANAS</sequence>
<dbReference type="InterPro" id="IPR058636">
    <property type="entry name" value="Beta-barrel_YknX"/>
</dbReference>
<dbReference type="AlphaFoldDB" id="A0A413CTX8"/>
<dbReference type="SUPFAM" id="SSF111369">
    <property type="entry name" value="HlyD-like secretion proteins"/>
    <property type="match status" value="1"/>
</dbReference>
<organism evidence="7 8">
    <name type="scientific">Holdemanella biformis</name>
    <dbReference type="NCBI Taxonomy" id="1735"/>
    <lineage>
        <taxon>Bacteria</taxon>
        <taxon>Bacillati</taxon>
        <taxon>Bacillota</taxon>
        <taxon>Erysipelotrichia</taxon>
        <taxon>Erysipelotrichales</taxon>
        <taxon>Erysipelotrichaceae</taxon>
        <taxon>Holdemanella</taxon>
    </lineage>
</organism>
<keyword evidence="4" id="KW-1133">Transmembrane helix</keyword>
<keyword evidence="4" id="KW-0472">Membrane</keyword>
<dbReference type="Gene3D" id="2.40.50.100">
    <property type="match status" value="1"/>
</dbReference>
<keyword evidence="4" id="KW-0812">Transmembrane</keyword>
<dbReference type="InterPro" id="IPR058639">
    <property type="entry name" value="BSH_YknX-like"/>
</dbReference>
<dbReference type="GO" id="GO:0030313">
    <property type="term" value="C:cell envelope"/>
    <property type="evidence" value="ECO:0007669"/>
    <property type="project" value="UniProtKB-SubCell"/>
</dbReference>
<name>A0A413CTX8_9FIRM</name>
<dbReference type="Gene3D" id="1.10.287.470">
    <property type="entry name" value="Helix hairpin bin"/>
    <property type="match status" value="1"/>
</dbReference>
<evidence type="ECO:0000256" key="2">
    <source>
        <dbReference type="ARBA" id="ARBA00023054"/>
    </source>
</evidence>
<dbReference type="PANTHER" id="PTHR32347">
    <property type="entry name" value="EFFLUX SYSTEM COMPONENT YKNX-RELATED"/>
    <property type="match status" value="1"/>
</dbReference>
<dbReference type="Gene3D" id="2.40.30.170">
    <property type="match status" value="1"/>
</dbReference>
<dbReference type="EMBL" id="QSAT01000017">
    <property type="protein sequence ID" value="RGW75047.1"/>
    <property type="molecule type" value="Genomic_DNA"/>
</dbReference>
<evidence type="ECO:0000259" key="6">
    <source>
        <dbReference type="Pfam" id="PF25990"/>
    </source>
</evidence>
<dbReference type="Proteomes" id="UP000284651">
    <property type="component" value="Unassembled WGS sequence"/>
</dbReference>
<dbReference type="Pfam" id="PF25984">
    <property type="entry name" value="BSH_YknX"/>
    <property type="match status" value="1"/>
</dbReference>
<accession>A0A413CTX8</accession>
<comment type="caution">
    <text evidence="7">The sequence shown here is derived from an EMBL/GenBank/DDBJ whole genome shotgun (WGS) entry which is preliminary data.</text>
</comment>
<dbReference type="PANTHER" id="PTHR32347:SF14">
    <property type="entry name" value="EFFLUX SYSTEM COMPONENT YKNX-RELATED"/>
    <property type="match status" value="1"/>
</dbReference>
<dbReference type="Gene3D" id="2.40.420.20">
    <property type="match status" value="1"/>
</dbReference>